<name>A0A1H9FBK3_9PSEU</name>
<evidence type="ECO:0000313" key="1">
    <source>
        <dbReference type="EMBL" id="SEQ34803.1"/>
    </source>
</evidence>
<reference evidence="2" key="1">
    <citation type="submission" date="2016-10" db="EMBL/GenBank/DDBJ databases">
        <authorList>
            <person name="Varghese N."/>
            <person name="Submissions S."/>
        </authorList>
    </citation>
    <scope>NUCLEOTIDE SEQUENCE [LARGE SCALE GENOMIC DNA]</scope>
    <source>
        <strain evidence="2">CGMCC 4.578</strain>
    </source>
</reference>
<dbReference type="Proteomes" id="UP000199028">
    <property type="component" value="Unassembled WGS sequence"/>
</dbReference>
<proteinExistence type="predicted"/>
<protein>
    <recommendedName>
        <fullName evidence="3">Restriction endonuclease</fullName>
    </recommendedName>
</protein>
<gene>
    <name evidence="1" type="ORF">SAMN05216195_102207</name>
</gene>
<dbReference type="EMBL" id="FOFT01000002">
    <property type="protein sequence ID" value="SEQ34803.1"/>
    <property type="molecule type" value="Genomic_DNA"/>
</dbReference>
<evidence type="ECO:0000313" key="2">
    <source>
        <dbReference type="Proteomes" id="UP000199028"/>
    </source>
</evidence>
<accession>A0A1H9FBK3</accession>
<keyword evidence="2" id="KW-1185">Reference proteome</keyword>
<evidence type="ECO:0008006" key="3">
    <source>
        <dbReference type="Google" id="ProtNLM"/>
    </source>
</evidence>
<dbReference type="AlphaFoldDB" id="A0A1H9FBK3"/>
<organism evidence="1 2">
    <name type="scientific">Lentzea flaviverrucosa</name>
    <dbReference type="NCBI Taxonomy" id="200379"/>
    <lineage>
        <taxon>Bacteria</taxon>
        <taxon>Bacillati</taxon>
        <taxon>Actinomycetota</taxon>
        <taxon>Actinomycetes</taxon>
        <taxon>Pseudonocardiales</taxon>
        <taxon>Pseudonocardiaceae</taxon>
        <taxon>Lentzea</taxon>
    </lineage>
</organism>
<sequence length="542" mass="59821">MVGVRWENFEDRPADFEKLAKMLIIREHPDAIPIDGRGGDGGVDLRWESPDGLVVFECKKFTRITSTQKRNIKRSLSNAARHDPIRWVLVAPVDPTPALCDWFSNQLAAEVPFPLQWLGRTWLDQRIAANPDIRRATLDGAQVEVFRAVAEARAETDYMLTASDFVSRAMTLQNRANELSPSWNIRWDTETQQLIAAPKTGAAPDEVHIDYELDFPVDEDAQATRRKYEEVVAFGGTITIPPRYVTSISIAGLEALGLEPGPGSLTISSDGDDAGLPMPATLRITGGGQPSTRPLQISLTHREKGTEGITLRGMDSTGLLTTRILLRRRRGQQAEFSVHLNIDDGSGSKVPLSTIDPSGLHRLYELAAGIDADRTMEICFPTDRLSIPITMPAEPEFVNLRNLVGDLLAVRDALGLVLPVPHRWTRSDERNIRFAAQLLRDEPAPLPFPPQLRFTQNPSDHLELSDKLKTDGVSMQISDESLPLTFNGVSFEIGPLWIRLTKLHLEGPEACRETALAGREVECVFTPGPDSAAVASLSPFSP</sequence>